<keyword evidence="4 14" id="KW-0812">Transmembrane</keyword>
<organism evidence="15 16">
    <name type="scientific">Heterorhabditis bacteriophora</name>
    <name type="common">Entomopathogenic nematode worm</name>
    <dbReference type="NCBI Taxonomy" id="37862"/>
    <lineage>
        <taxon>Eukaryota</taxon>
        <taxon>Metazoa</taxon>
        <taxon>Ecdysozoa</taxon>
        <taxon>Nematoda</taxon>
        <taxon>Chromadorea</taxon>
        <taxon>Rhabditida</taxon>
        <taxon>Rhabditina</taxon>
        <taxon>Rhabditomorpha</taxon>
        <taxon>Strongyloidea</taxon>
        <taxon>Heterorhabditidae</taxon>
        <taxon>Heterorhabditis</taxon>
    </lineage>
</organism>
<dbReference type="GO" id="GO:0030943">
    <property type="term" value="F:mitochondrion targeting sequence binding"/>
    <property type="evidence" value="ECO:0007669"/>
    <property type="project" value="TreeGrafter"/>
</dbReference>
<comment type="subunit">
    <text evidence="11">Forms part of the preprotein translocase complex of the outer mitochondrial membrane (TOM complex).</text>
</comment>
<dbReference type="GO" id="GO:0008320">
    <property type="term" value="F:protein transmembrane transporter activity"/>
    <property type="evidence" value="ECO:0007669"/>
    <property type="project" value="TreeGrafter"/>
</dbReference>
<dbReference type="Pfam" id="PF02064">
    <property type="entry name" value="MAS20"/>
    <property type="match status" value="1"/>
</dbReference>
<dbReference type="Proteomes" id="UP000095283">
    <property type="component" value="Unplaced"/>
</dbReference>
<evidence type="ECO:0000313" key="15">
    <source>
        <dbReference type="Proteomes" id="UP000095283"/>
    </source>
</evidence>
<keyword evidence="3" id="KW-0813">Transport</keyword>
<dbReference type="GO" id="GO:0005742">
    <property type="term" value="C:mitochondrial outer membrane translocase complex"/>
    <property type="evidence" value="ECO:0007669"/>
    <property type="project" value="InterPro"/>
</dbReference>
<dbReference type="WBParaSite" id="Hba_18580">
    <property type="protein sequence ID" value="Hba_18580"/>
    <property type="gene ID" value="Hba_18580"/>
</dbReference>
<keyword evidence="9 14" id="KW-0472">Membrane</keyword>
<proteinExistence type="inferred from homology"/>
<keyword evidence="6" id="KW-0653">Protein transport</keyword>
<accession>A0A1I7XLI1</accession>
<keyword evidence="7 14" id="KW-1133">Transmembrane helix</keyword>
<evidence type="ECO:0000256" key="7">
    <source>
        <dbReference type="ARBA" id="ARBA00022989"/>
    </source>
</evidence>
<dbReference type="PRINTS" id="PR00351">
    <property type="entry name" value="OM20RECEPTOR"/>
</dbReference>
<dbReference type="AlphaFoldDB" id="A0A1I7XLI1"/>
<evidence type="ECO:0000256" key="14">
    <source>
        <dbReference type="SAM" id="Phobius"/>
    </source>
</evidence>
<dbReference type="PANTHER" id="PTHR12430">
    <property type="entry name" value="MITOCHONDRIAL IMPORT RECEPTOR SUBUNIT TOM20"/>
    <property type="match status" value="1"/>
</dbReference>
<evidence type="ECO:0000256" key="5">
    <source>
        <dbReference type="ARBA" id="ARBA00022787"/>
    </source>
</evidence>
<evidence type="ECO:0000256" key="11">
    <source>
        <dbReference type="ARBA" id="ARBA00064251"/>
    </source>
</evidence>
<reference evidence="16" key="1">
    <citation type="submission" date="2016-11" db="UniProtKB">
        <authorList>
            <consortium name="WormBaseParasite"/>
        </authorList>
    </citation>
    <scope>IDENTIFICATION</scope>
</reference>
<dbReference type="InterPro" id="IPR023392">
    <property type="entry name" value="Tom20_dom_sf"/>
</dbReference>
<comment type="subcellular location">
    <subcellularLocation>
        <location evidence="1">Mitochondrion outer membrane</location>
        <topology evidence="1">Single-pass membrane protein</topology>
    </subcellularLocation>
</comment>
<feature type="compositionally biased region" description="Basic and acidic residues" evidence="13">
    <location>
        <begin position="47"/>
        <end position="56"/>
    </location>
</feature>
<evidence type="ECO:0000256" key="4">
    <source>
        <dbReference type="ARBA" id="ARBA00022692"/>
    </source>
</evidence>
<feature type="region of interest" description="Disordered" evidence="13">
    <location>
        <begin position="47"/>
        <end position="74"/>
    </location>
</feature>
<keyword evidence="5" id="KW-1000">Mitochondrion outer membrane</keyword>
<dbReference type="GO" id="GO:0006605">
    <property type="term" value="P:protein targeting"/>
    <property type="evidence" value="ECO:0007669"/>
    <property type="project" value="InterPro"/>
</dbReference>
<dbReference type="GO" id="GO:0006886">
    <property type="term" value="P:intracellular protein transport"/>
    <property type="evidence" value="ECO:0007669"/>
    <property type="project" value="InterPro"/>
</dbReference>
<dbReference type="InterPro" id="IPR002056">
    <property type="entry name" value="MAS20"/>
</dbReference>
<evidence type="ECO:0000256" key="6">
    <source>
        <dbReference type="ARBA" id="ARBA00022927"/>
    </source>
</evidence>
<evidence type="ECO:0000256" key="9">
    <source>
        <dbReference type="ARBA" id="ARBA00023136"/>
    </source>
</evidence>
<dbReference type="PANTHER" id="PTHR12430:SF0">
    <property type="entry name" value="TRANSLOCASE OF OUTER MITOCHONDRIAL MEMBRANE 20"/>
    <property type="match status" value="1"/>
</dbReference>
<evidence type="ECO:0000256" key="2">
    <source>
        <dbReference type="ARBA" id="ARBA00005792"/>
    </source>
</evidence>
<sequence length="178" mass="19083">MSEVPTLFGFNRSSLLVAAGLAGAAFIGYCVYFDHKRRSDPNYKEKIRQNRREKAHSQAGASTAGARSTSIPDPTDASSIQAFFLQEVQLGEELLANGNVEEGAIHIANAVALCGQSQQLLQIFQQTLPPEQFAAVVEKLPGTRERLSTFFGAVADAAEAEGPSITYMGNGMPPPQVL</sequence>
<evidence type="ECO:0000256" key="13">
    <source>
        <dbReference type="SAM" id="MobiDB-lite"/>
    </source>
</evidence>
<comment type="similarity">
    <text evidence="2">Belongs to the Tom20 family.</text>
</comment>
<dbReference type="Gene3D" id="1.20.960.10">
    <property type="entry name" value="Mitochondrial outer membrane translocase complex, subunit Tom20 domain"/>
    <property type="match status" value="1"/>
</dbReference>
<protein>
    <recommendedName>
        <fullName evidence="10">Mitochondrial import receptor subunit TOM20 homolog</fullName>
    </recommendedName>
    <alternativeName>
        <fullName evidence="12">Translocase of outer mitochondrial membrane protein 20</fullName>
    </alternativeName>
</protein>
<evidence type="ECO:0000256" key="3">
    <source>
        <dbReference type="ARBA" id="ARBA00022448"/>
    </source>
</evidence>
<evidence type="ECO:0000256" key="8">
    <source>
        <dbReference type="ARBA" id="ARBA00023128"/>
    </source>
</evidence>
<dbReference type="GO" id="GO:0016031">
    <property type="term" value="P:tRNA import into mitochondrion"/>
    <property type="evidence" value="ECO:0007669"/>
    <property type="project" value="TreeGrafter"/>
</dbReference>
<name>A0A1I7XLI1_HETBA</name>
<dbReference type="InterPro" id="IPR022422">
    <property type="entry name" value="MAS20_rcpt_metazoan"/>
</dbReference>
<evidence type="ECO:0000256" key="12">
    <source>
        <dbReference type="ARBA" id="ARBA00079364"/>
    </source>
</evidence>
<dbReference type="SUPFAM" id="SSF47157">
    <property type="entry name" value="Mitochondrial import receptor subunit Tom20"/>
    <property type="match status" value="1"/>
</dbReference>
<feature type="transmembrane region" description="Helical" evidence="14">
    <location>
        <begin position="15"/>
        <end position="33"/>
    </location>
</feature>
<evidence type="ECO:0000256" key="1">
    <source>
        <dbReference type="ARBA" id="ARBA00004572"/>
    </source>
</evidence>
<keyword evidence="15" id="KW-1185">Reference proteome</keyword>
<evidence type="ECO:0000313" key="16">
    <source>
        <dbReference type="WBParaSite" id="Hba_18580"/>
    </source>
</evidence>
<evidence type="ECO:0000256" key="10">
    <source>
        <dbReference type="ARBA" id="ARBA00040061"/>
    </source>
</evidence>
<dbReference type="GO" id="GO:0030150">
    <property type="term" value="P:protein import into mitochondrial matrix"/>
    <property type="evidence" value="ECO:0007669"/>
    <property type="project" value="TreeGrafter"/>
</dbReference>
<dbReference type="FunFam" id="1.20.960.10:FF:000004">
    <property type="entry name" value="Mitochondrial import receptor subunit TOM20 homolog"/>
    <property type="match status" value="1"/>
</dbReference>
<feature type="compositionally biased region" description="Low complexity" evidence="13">
    <location>
        <begin position="57"/>
        <end position="70"/>
    </location>
</feature>
<dbReference type="PRINTS" id="PR01989">
    <property type="entry name" value="EUOM20RECPTR"/>
</dbReference>
<keyword evidence="8" id="KW-0496">Mitochondrion</keyword>